<evidence type="ECO:0000256" key="1">
    <source>
        <dbReference type="ARBA" id="ARBA00004123"/>
    </source>
</evidence>
<dbReference type="OrthoDB" id="308383at2759"/>
<keyword evidence="12" id="KW-1185">Reference proteome</keyword>
<evidence type="ECO:0000256" key="6">
    <source>
        <dbReference type="ARBA" id="ARBA00022691"/>
    </source>
</evidence>
<evidence type="ECO:0000313" key="12">
    <source>
        <dbReference type="Proteomes" id="UP000270094"/>
    </source>
</evidence>
<dbReference type="Gene3D" id="2.170.270.10">
    <property type="entry name" value="SET domain"/>
    <property type="match status" value="1"/>
</dbReference>
<keyword evidence="3" id="KW-0158">Chromosome</keyword>
<evidence type="ECO:0000259" key="10">
    <source>
        <dbReference type="PROSITE" id="PS50868"/>
    </source>
</evidence>
<protein>
    <recommendedName>
        <fullName evidence="13">Post-SET domain-containing protein</fullName>
    </recommendedName>
</protein>
<reference evidence="11 12" key="1">
    <citation type="submission" date="2018-11" db="EMBL/GenBank/DDBJ databases">
        <authorList>
            <consortium name="Pathogen Informatics"/>
        </authorList>
    </citation>
    <scope>NUCLEOTIDE SEQUENCE [LARGE SCALE GENOMIC DNA]</scope>
</reference>
<dbReference type="InterPro" id="IPR001214">
    <property type="entry name" value="SET_dom"/>
</dbReference>
<organism evidence="11 12">
    <name type="scientific">Strongylus vulgaris</name>
    <name type="common">Blood worm</name>
    <dbReference type="NCBI Taxonomy" id="40348"/>
    <lineage>
        <taxon>Eukaryota</taxon>
        <taxon>Metazoa</taxon>
        <taxon>Ecdysozoa</taxon>
        <taxon>Nematoda</taxon>
        <taxon>Chromadorea</taxon>
        <taxon>Rhabditida</taxon>
        <taxon>Rhabditina</taxon>
        <taxon>Rhabditomorpha</taxon>
        <taxon>Strongyloidea</taxon>
        <taxon>Strongylidae</taxon>
        <taxon>Strongylus</taxon>
    </lineage>
</organism>
<feature type="domain" description="SET" evidence="9">
    <location>
        <begin position="1"/>
        <end position="75"/>
    </location>
</feature>
<dbReference type="PROSITE" id="PS50868">
    <property type="entry name" value="POST_SET"/>
    <property type="match status" value="1"/>
</dbReference>
<dbReference type="GO" id="GO:0032259">
    <property type="term" value="P:methylation"/>
    <property type="evidence" value="ECO:0007669"/>
    <property type="project" value="UniProtKB-KW"/>
</dbReference>
<dbReference type="GO" id="GO:0005694">
    <property type="term" value="C:chromosome"/>
    <property type="evidence" value="ECO:0007669"/>
    <property type="project" value="UniProtKB-SubCell"/>
</dbReference>
<evidence type="ECO:0000313" key="11">
    <source>
        <dbReference type="EMBL" id="VDM68032.1"/>
    </source>
</evidence>
<dbReference type="InterPro" id="IPR050777">
    <property type="entry name" value="SET2_Histone-Lys_MeTrsfase"/>
</dbReference>
<comment type="subcellular location">
    <subcellularLocation>
        <location evidence="2">Chromosome</location>
    </subcellularLocation>
    <subcellularLocation>
        <location evidence="1">Nucleus</location>
    </subcellularLocation>
</comment>
<keyword evidence="5" id="KW-0808">Transferase</keyword>
<dbReference type="Pfam" id="PF00856">
    <property type="entry name" value="SET"/>
    <property type="match status" value="1"/>
</dbReference>
<feature type="compositionally biased region" description="Basic residues" evidence="8">
    <location>
        <begin position="124"/>
        <end position="133"/>
    </location>
</feature>
<evidence type="ECO:0000256" key="8">
    <source>
        <dbReference type="SAM" id="MobiDB-lite"/>
    </source>
</evidence>
<dbReference type="PROSITE" id="PS50280">
    <property type="entry name" value="SET"/>
    <property type="match status" value="1"/>
</dbReference>
<dbReference type="InterPro" id="IPR046341">
    <property type="entry name" value="SET_dom_sf"/>
</dbReference>
<evidence type="ECO:0000256" key="7">
    <source>
        <dbReference type="ARBA" id="ARBA00023242"/>
    </source>
</evidence>
<accession>A0A3P7KKI8</accession>
<evidence type="ECO:0000256" key="4">
    <source>
        <dbReference type="ARBA" id="ARBA00022603"/>
    </source>
</evidence>
<proteinExistence type="predicted"/>
<sequence>MMALDSQRIIDCKEKGNDARFLNHSCSPNCKVETVYVVVNRTKRPNGVTVKYDKRITIYTIEDVPAGTELCFNYQMTQYNIGCPLPDCKCGAPNCTGTLGATAHGKLEKAGQELEAVTVDSQKSKKKKQKRKAASSPALPEKKRYGSVHILHTQTPGSASRGCRVINGFKEPISEIVEDEKLKRALLNGEALEKLSDTKPSQKVVNGLRKNRRIAAELSSVNVIVS</sequence>
<dbReference type="AlphaFoldDB" id="A0A3P7KKI8"/>
<dbReference type="Proteomes" id="UP000270094">
    <property type="component" value="Unassembled WGS sequence"/>
</dbReference>
<evidence type="ECO:0000259" key="9">
    <source>
        <dbReference type="PROSITE" id="PS50280"/>
    </source>
</evidence>
<keyword evidence="7" id="KW-0539">Nucleus</keyword>
<evidence type="ECO:0000256" key="5">
    <source>
        <dbReference type="ARBA" id="ARBA00022679"/>
    </source>
</evidence>
<gene>
    <name evidence="11" type="ORF">SVUK_LOCUS3030</name>
</gene>
<dbReference type="GO" id="GO:0005634">
    <property type="term" value="C:nucleus"/>
    <property type="evidence" value="ECO:0007669"/>
    <property type="project" value="UniProtKB-SubCell"/>
</dbReference>
<name>A0A3P7KKI8_STRVU</name>
<feature type="region of interest" description="Disordered" evidence="8">
    <location>
        <begin position="117"/>
        <end position="139"/>
    </location>
</feature>
<evidence type="ECO:0000256" key="3">
    <source>
        <dbReference type="ARBA" id="ARBA00022454"/>
    </source>
</evidence>
<dbReference type="PANTHER" id="PTHR22884">
    <property type="entry name" value="SET DOMAIN PROTEINS"/>
    <property type="match status" value="1"/>
</dbReference>
<dbReference type="InterPro" id="IPR003616">
    <property type="entry name" value="Post-SET_dom"/>
</dbReference>
<dbReference type="GO" id="GO:0008168">
    <property type="term" value="F:methyltransferase activity"/>
    <property type="evidence" value="ECO:0007669"/>
    <property type="project" value="UniProtKB-KW"/>
</dbReference>
<dbReference type="EMBL" id="UYYB01007387">
    <property type="protein sequence ID" value="VDM68032.1"/>
    <property type="molecule type" value="Genomic_DNA"/>
</dbReference>
<evidence type="ECO:0008006" key="13">
    <source>
        <dbReference type="Google" id="ProtNLM"/>
    </source>
</evidence>
<keyword evidence="6" id="KW-0949">S-adenosyl-L-methionine</keyword>
<evidence type="ECO:0000256" key="2">
    <source>
        <dbReference type="ARBA" id="ARBA00004286"/>
    </source>
</evidence>
<dbReference type="SUPFAM" id="SSF82199">
    <property type="entry name" value="SET domain"/>
    <property type="match status" value="1"/>
</dbReference>
<feature type="domain" description="Post-SET" evidence="10">
    <location>
        <begin position="84"/>
        <end position="100"/>
    </location>
</feature>
<keyword evidence="4" id="KW-0489">Methyltransferase</keyword>